<dbReference type="EMBL" id="KB206684">
    <property type="protein sequence ID" value="ELP89001.1"/>
    <property type="molecule type" value="Genomic_DNA"/>
</dbReference>
<dbReference type="GeneID" id="14887966"/>
<accession>A0A0A1U7I0</accession>
<dbReference type="KEGG" id="eiv:EIN_492700"/>
<proteinExistence type="predicted"/>
<feature type="compositionally biased region" description="Polar residues" evidence="1">
    <location>
        <begin position="170"/>
        <end position="182"/>
    </location>
</feature>
<feature type="region of interest" description="Disordered" evidence="1">
    <location>
        <begin position="156"/>
        <end position="188"/>
    </location>
</feature>
<sequence length="188" mass="21210">MERSSKNLYLPSKPFAFPIPHYPLHLESKESKKKETTKPKKHRDVRLREITFATIIIPSHRVAQNPKEVRLKSMSLTLDQMKQNVECPRSPDDKEKSAALLAQIAKEPLPVTQYRRYQILAIKQRFPEASERCIGNLFGCAGGAINDHLHRAVKEASSGRQIAGRKKSSSDANETTEPNASHGSHLCF</sequence>
<dbReference type="Proteomes" id="UP000014680">
    <property type="component" value="Unassembled WGS sequence"/>
</dbReference>
<dbReference type="RefSeq" id="XP_004255772.1">
    <property type="nucleotide sequence ID" value="XM_004255724.1"/>
</dbReference>
<evidence type="ECO:0000313" key="2">
    <source>
        <dbReference type="EMBL" id="ELP89001.1"/>
    </source>
</evidence>
<protein>
    <submittedName>
        <fullName evidence="2">Uncharacterized protein</fullName>
    </submittedName>
</protein>
<evidence type="ECO:0000256" key="1">
    <source>
        <dbReference type="SAM" id="MobiDB-lite"/>
    </source>
</evidence>
<organism evidence="2 3">
    <name type="scientific">Entamoeba invadens IP1</name>
    <dbReference type="NCBI Taxonomy" id="370355"/>
    <lineage>
        <taxon>Eukaryota</taxon>
        <taxon>Amoebozoa</taxon>
        <taxon>Evosea</taxon>
        <taxon>Archamoebae</taxon>
        <taxon>Mastigamoebida</taxon>
        <taxon>Entamoebidae</taxon>
        <taxon>Entamoeba</taxon>
    </lineage>
</organism>
<dbReference type="VEuPathDB" id="AmoebaDB:EIN_492700"/>
<evidence type="ECO:0000313" key="3">
    <source>
        <dbReference type="Proteomes" id="UP000014680"/>
    </source>
</evidence>
<dbReference type="AlphaFoldDB" id="A0A0A1U7I0"/>
<feature type="region of interest" description="Disordered" evidence="1">
    <location>
        <begin position="1"/>
        <end position="20"/>
    </location>
</feature>
<name>A0A0A1U7I0_ENTIV</name>
<reference evidence="2 3" key="1">
    <citation type="submission" date="2012-10" db="EMBL/GenBank/DDBJ databases">
        <authorList>
            <person name="Zafar N."/>
            <person name="Inman J."/>
            <person name="Hall N."/>
            <person name="Lorenzi H."/>
            <person name="Caler E."/>
        </authorList>
    </citation>
    <scope>NUCLEOTIDE SEQUENCE [LARGE SCALE GENOMIC DNA]</scope>
    <source>
        <strain evidence="2 3">IP1</strain>
    </source>
</reference>
<gene>
    <name evidence="2" type="ORF">EIN_492700</name>
</gene>
<keyword evidence="3" id="KW-1185">Reference proteome</keyword>